<comment type="subcellular location">
    <subcellularLocation>
        <location evidence="1">Membrane</location>
    </subcellularLocation>
</comment>
<feature type="transmembrane region" description="Helical" evidence="5">
    <location>
        <begin position="107"/>
        <end position="125"/>
    </location>
</feature>
<proteinExistence type="predicted"/>
<dbReference type="GO" id="GO:0016020">
    <property type="term" value="C:membrane"/>
    <property type="evidence" value="ECO:0007669"/>
    <property type="project" value="UniProtKB-SubCell"/>
</dbReference>
<feature type="transmembrane region" description="Helical" evidence="5">
    <location>
        <begin position="78"/>
        <end position="100"/>
    </location>
</feature>
<accession>A0A6J4TEW8</accession>
<dbReference type="PANTHER" id="PTHR35371:SF1">
    <property type="entry name" value="BLR7753 PROTEIN"/>
    <property type="match status" value="1"/>
</dbReference>
<evidence type="ECO:0008006" key="7">
    <source>
        <dbReference type="Google" id="ProtNLM"/>
    </source>
</evidence>
<gene>
    <name evidence="6" type="ORF">AVDCRST_MAG23-234</name>
</gene>
<name>A0A6J4TEW8_9SPHN</name>
<dbReference type="AlphaFoldDB" id="A0A6J4TEW8"/>
<feature type="transmembrane region" description="Helical" evidence="5">
    <location>
        <begin position="131"/>
        <end position="152"/>
    </location>
</feature>
<keyword evidence="3 5" id="KW-1133">Transmembrane helix</keyword>
<evidence type="ECO:0000256" key="2">
    <source>
        <dbReference type="ARBA" id="ARBA00022692"/>
    </source>
</evidence>
<evidence type="ECO:0000256" key="5">
    <source>
        <dbReference type="SAM" id="Phobius"/>
    </source>
</evidence>
<evidence type="ECO:0000256" key="1">
    <source>
        <dbReference type="ARBA" id="ARBA00004370"/>
    </source>
</evidence>
<keyword evidence="2 5" id="KW-0812">Transmembrane</keyword>
<dbReference type="PANTHER" id="PTHR35371">
    <property type="entry name" value="INNER MEMBRANE PROTEIN"/>
    <property type="match status" value="1"/>
</dbReference>
<evidence type="ECO:0000313" key="6">
    <source>
        <dbReference type="EMBL" id="CAA9521643.1"/>
    </source>
</evidence>
<dbReference type="SUPFAM" id="SSF161084">
    <property type="entry name" value="MAPEG domain-like"/>
    <property type="match status" value="1"/>
</dbReference>
<sequence length="159" mass="17314">MTIAEWCLFGAVMLYLGTVAPAKAFGHREFNNAAPRNAGFYEHPVRSRALGAHTNGIETFPFFAVAVLLAEFRQAPQLWVDSLATAFLVTRVAFVLAYVGDKPTTRTVLWNAAFAFNLGIFFLSGSGTRGAVTATVVGLVWALAVWPMLVILQRKRGHG</sequence>
<organism evidence="6">
    <name type="scientific">uncultured Sphingosinicella sp</name>
    <dbReference type="NCBI Taxonomy" id="478748"/>
    <lineage>
        <taxon>Bacteria</taxon>
        <taxon>Pseudomonadati</taxon>
        <taxon>Pseudomonadota</taxon>
        <taxon>Alphaproteobacteria</taxon>
        <taxon>Sphingomonadales</taxon>
        <taxon>Sphingosinicellaceae</taxon>
        <taxon>Sphingosinicella</taxon>
        <taxon>environmental samples</taxon>
    </lineage>
</organism>
<dbReference type="EMBL" id="CADCWD010000012">
    <property type="protein sequence ID" value="CAA9521643.1"/>
    <property type="molecule type" value="Genomic_DNA"/>
</dbReference>
<keyword evidence="4 5" id="KW-0472">Membrane</keyword>
<dbReference type="InterPro" id="IPR001129">
    <property type="entry name" value="Membr-assoc_MAPEG"/>
</dbReference>
<dbReference type="Gene3D" id="1.20.120.550">
    <property type="entry name" value="Membrane associated eicosanoid/glutathione metabolism-like domain"/>
    <property type="match status" value="1"/>
</dbReference>
<protein>
    <recommendedName>
        <fullName evidence="7">MAPEG family protein</fullName>
    </recommendedName>
</protein>
<dbReference type="InterPro" id="IPR023352">
    <property type="entry name" value="MAPEG-like_dom_sf"/>
</dbReference>
<dbReference type="Pfam" id="PF01124">
    <property type="entry name" value="MAPEG"/>
    <property type="match status" value="1"/>
</dbReference>
<evidence type="ECO:0000256" key="3">
    <source>
        <dbReference type="ARBA" id="ARBA00022989"/>
    </source>
</evidence>
<reference evidence="6" key="1">
    <citation type="submission" date="2020-02" db="EMBL/GenBank/DDBJ databases">
        <authorList>
            <person name="Meier V. D."/>
        </authorList>
    </citation>
    <scope>NUCLEOTIDE SEQUENCE</scope>
    <source>
        <strain evidence="6">AVDCRST_MAG23</strain>
    </source>
</reference>
<evidence type="ECO:0000256" key="4">
    <source>
        <dbReference type="ARBA" id="ARBA00023136"/>
    </source>
</evidence>